<dbReference type="CDD" id="cd02961">
    <property type="entry name" value="PDI_a_family"/>
    <property type="match status" value="1"/>
</dbReference>
<dbReference type="AlphaFoldDB" id="A0A2I4BBJ7"/>
<evidence type="ECO:0000256" key="2">
    <source>
        <dbReference type="SAM" id="MobiDB-lite"/>
    </source>
</evidence>
<gene>
    <name evidence="4" type="primary">LOC106518379</name>
</gene>
<dbReference type="Pfam" id="PF13848">
    <property type="entry name" value="Thioredoxin_6"/>
    <property type="match status" value="1"/>
</dbReference>
<dbReference type="STRING" id="52670.A0A2I4BBJ7"/>
<dbReference type="InParanoid" id="A0A2I4BBJ7"/>
<dbReference type="OrthoDB" id="427280at2759"/>
<feature type="region of interest" description="Disordered" evidence="2">
    <location>
        <begin position="23"/>
        <end position="52"/>
    </location>
</feature>
<evidence type="ECO:0000256" key="1">
    <source>
        <dbReference type="SAM" id="Coils"/>
    </source>
</evidence>
<name>A0A2I4BBJ7_AUSLI</name>
<dbReference type="PANTHER" id="PTHR22699:SF1">
    <property type="entry name" value="THIOREDOXIN DOMAIN-CONTAINING PROTEIN 16"/>
    <property type="match status" value="1"/>
</dbReference>
<proteinExistence type="predicted"/>
<dbReference type="Proteomes" id="UP000192220">
    <property type="component" value="Unplaced"/>
</dbReference>
<feature type="coiled-coil region" evidence="1">
    <location>
        <begin position="83"/>
        <end position="111"/>
    </location>
</feature>
<dbReference type="SUPFAM" id="SSF52833">
    <property type="entry name" value="Thioredoxin-like"/>
    <property type="match status" value="1"/>
</dbReference>
<organism evidence="3 4">
    <name type="scientific">Austrofundulus limnaeus</name>
    <name type="common">Annual killifish</name>
    <dbReference type="NCBI Taxonomy" id="52670"/>
    <lineage>
        <taxon>Eukaryota</taxon>
        <taxon>Metazoa</taxon>
        <taxon>Chordata</taxon>
        <taxon>Craniata</taxon>
        <taxon>Vertebrata</taxon>
        <taxon>Euteleostomi</taxon>
        <taxon>Actinopterygii</taxon>
        <taxon>Neopterygii</taxon>
        <taxon>Teleostei</taxon>
        <taxon>Neoteleostei</taxon>
        <taxon>Acanthomorphata</taxon>
        <taxon>Ovalentaria</taxon>
        <taxon>Atherinomorphae</taxon>
        <taxon>Cyprinodontiformes</taxon>
        <taxon>Rivulidae</taxon>
        <taxon>Austrofundulus</taxon>
    </lineage>
</organism>
<accession>A0A2I4BBJ7</accession>
<evidence type="ECO:0000313" key="4">
    <source>
        <dbReference type="RefSeq" id="XP_013865102.1"/>
    </source>
</evidence>
<feature type="compositionally biased region" description="Basic and acidic residues" evidence="2">
    <location>
        <begin position="23"/>
        <end position="36"/>
    </location>
</feature>
<evidence type="ECO:0000313" key="3">
    <source>
        <dbReference type="Proteomes" id="UP000192220"/>
    </source>
</evidence>
<sequence>MLSIDLFSMCACVKASADLSLSHRHEPTHTRHGAADKHKHTHVSVHGSRPSPPDLPAHAAVYCCGPFAARTAGGWDFLFVVWVRRSEERREQQMERRSEEEEEEEENEEGLHFERLDDEIAASVFEKRANQPETDSINQLTSDNFHTEVAQSYHTVALFYLKWDAVSMEFLSSFLNVAKRLSDSEVNNVQMSVVDCGEWTDLCAAQLGTPVPFQPITSFPSVLLLRPQQPAQLYRGMLGSEALHRFIMMSLTASPMLLSTQEEVTSFLQEAPHPELAGYRLDRILGLFRTSTETGFSIFTEAAKSLRGEVLSGLLTGEPAQEWAAEQDVHLPVVMLFPSWRTDARPSAHLTSSSVKELLTHINTARIHPVPELTVENLPFFLSLGKALLLLFVGEEEDEFGWRQSQALVEELRGVKTDHYLTCWIHLGRTPAGMSVLGSYLGSMPPLPALVLTHLPTRDEVYQFPPNTPIVASSVQRWLQEVQDGSEPPAGTLGEDSWPPAFDFYDFLKVMDLQEPDSTEQKPPLDGEEEVNVEEHLVAEPPTDIDPKFHSEL</sequence>
<keyword evidence="1" id="KW-0175">Coiled coil</keyword>
<feature type="region of interest" description="Disordered" evidence="2">
    <location>
        <begin position="513"/>
        <end position="553"/>
    </location>
</feature>
<keyword evidence="3" id="KW-1185">Reference proteome</keyword>
<dbReference type="InterPro" id="IPR036249">
    <property type="entry name" value="Thioredoxin-like_sf"/>
</dbReference>
<protein>
    <submittedName>
        <fullName evidence="4">Thioredoxin domain-containing protein 16</fullName>
    </submittedName>
</protein>
<dbReference type="RefSeq" id="XP_013865102.1">
    <property type="nucleotide sequence ID" value="XM_014009648.1"/>
</dbReference>
<dbReference type="InterPro" id="IPR040090">
    <property type="entry name" value="TXNDC16"/>
</dbReference>
<dbReference type="GeneID" id="106518379"/>
<dbReference type="FunCoup" id="A0A2I4BBJ7">
    <property type="interactions" value="741"/>
</dbReference>
<reference evidence="4" key="1">
    <citation type="submission" date="2025-08" db="UniProtKB">
        <authorList>
            <consortium name="RefSeq"/>
        </authorList>
    </citation>
    <scope>IDENTIFICATION</scope>
</reference>
<dbReference type="KEGG" id="alim:106518379"/>
<dbReference type="PANTHER" id="PTHR22699">
    <property type="entry name" value="THIOREDOXIN DOMAIN-CONTAINING PROTEIN 16"/>
    <property type="match status" value="1"/>
</dbReference>
<dbReference type="Gene3D" id="3.40.30.10">
    <property type="entry name" value="Glutaredoxin"/>
    <property type="match status" value="1"/>
</dbReference>